<reference evidence="10 11" key="1">
    <citation type="submission" date="2019-07" db="EMBL/GenBank/DDBJ databases">
        <title>Draft Genome Sequences of Bacteroides pyogenes Strains Isolated from the Uterus Holstein Dairy Cows with Metritis.</title>
        <authorList>
            <person name="Cunha F."/>
            <person name="Galvao K.N."/>
            <person name="Jeon S.J."/>
            <person name="Jeong K.C."/>
        </authorList>
    </citation>
    <scope>NUCLEOTIDE SEQUENCE [LARGE SCALE GENOMIC DNA]</scope>
    <source>
        <strain evidence="10 11">KG-31</strain>
    </source>
</reference>
<proteinExistence type="inferred from homology"/>
<keyword evidence="4 8" id="KW-0489">Methyltransferase</keyword>
<dbReference type="RefSeq" id="WP_027326114.1">
    <property type="nucleotide sequence ID" value="NZ_CAMBON010000002.1"/>
</dbReference>
<organism evidence="10 11">
    <name type="scientific">Bacteroides pyogenes</name>
    <dbReference type="NCBI Taxonomy" id="310300"/>
    <lineage>
        <taxon>Bacteria</taxon>
        <taxon>Pseudomonadati</taxon>
        <taxon>Bacteroidota</taxon>
        <taxon>Bacteroidia</taxon>
        <taxon>Bacteroidales</taxon>
        <taxon>Bacteroidaceae</taxon>
        <taxon>Bacteroides</taxon>
    </lineage>
</organism>
<evidence type="ECO:0000256" key="8">
    <source>
        <dbReference type="HAMAP-Rule" id="MF_00835"/>
    </source>
</evidence>
<comment type="caution">
    <text evidence="10">The sequence shown here is derived from an EMBL/GenBank/DDBJ whole genome shotgun (WGS) entry which is preliminary data.</text>
</comment>
<evidence type="ECO:0000259" key="9">
    <source>
        <dbReference type="Pfam" id="PF08241"/>
    </source>
</evidence>
<dbReference type="InterPro" id="IPR011814">
    <property type="entry name" value="BioC"/>
</dbReference>
<evidence type="ECO:0000256" key="1">
    <source>
        <dbReference type="ARBA" id="ARBA00000852"/>
    </source>
</evidence>
<dbReference type="InterPro" id="IPR029063">
    <property type="entry name" value="SAM-dependent_MTases_sf"/>
</dbReference>
<dbReference type="GO" id="GO:0102130">
    <property type="term" value="F:malonyl-CoA methyltransferase activity"/>
    <property type="evidence" value="ECO:0007669"/>
    <property type="project" value="UniProtKB-EC"/>
</dbReference>
<evidence type="ECO:0000313" key="11">
    <source>
        <dbReference type="Proteomes" id="UP000324383"/>
    </source>
</evidence>
<dbReference type="InterPro" id="IPR013216">
    <property type="entry name" value="Methyltransf_11"/>
</dbReference>
<dbReference type="GO" id="GO:0008757">
    <property type="term" value="F:S-adenosylmethionine-dependent methyltransferase activity"/>
    <property type="evidence" value="ECO:0007669"/>
    <property type="project" value="InterPro"/>
</dbReference>
<keyword evidence="11" id="KW-1185">Reference proteome</keyword>
<dbReference type="InterPro" id="IPR050602">
    <property type="entry name" value="Malonyl-ACP_OMT"/>
</dbReference>
<dbReference type="EMBL" id="VKLW01000007">
    <property type="protein sequence ID" value="TYK34470.1"/>
    <property type="molecule type" value="Genomic_DNA"/>
</dbReference>
<keyword evidence="5 8" id="KW-0808">Transferase</keyword>
<protein>
    <recommendedName>
        <fullName evidence="3 8">Malonyl-[acyl-carrier protein] O-methyltransferase</fullName>
        <shortName evidence="8">Malonyl-ACP O-methyltransferase</shortName>
        <ecNumber evidence="3 8">2.1.1.197</ecNumber>
    </recommendedName>
    <alternativeName>
        <fullName evidence="8">Biotin synthesis protein BioC</fullName>
    </alternativeName>
</protein>
<dbReference type="GO" id="GO:0032259">
    <property type="term" value="P:methylation"/>
    <property type="evidence" value="ECO:0007669"/>
    <property type="project" value="UniProtKB-KW"/>
</dbReference>
<evidence type="ECO:0000256" key="7">
    <source>
        <dbReference type="ARBA" id="ARBA00022756"/>
    </source>
</evidence>
<dbReference type="PANTHER" id="PTHR13090">
    <property type="entry name" value="ARGININE-HYDROXYLASE NDUFAF5, MITOCHONDRIAL"/>
    <property type="match status" value="1"/>
</dbReference>
<dbReference type="CDD" id="cd02440">
    <property type="entry name" value="AdoMet_MTases"/>
    <property type="match status" value="1"/>
</dbReference>
<evidence type="ECO:0000256" key="2">
    <source>
        <dbReference type="ARBA" id="ARBA00004746"/>
    </source>
</evidence>
<keyword evidence="7 8" id="KW-0093">Biotin biosynthesis</keyword>
<comment type="function">
    <text evidence="8">Converts the free carboxyl group of a malonyl-thioester to its methyl ester by transfer of a methyl group from S-adenosyl-L-methionine (SAM). It allows to synthesize pimeloyl-ACP via the fatty acid synthetic pathway.</text>
</comment>
<dbReference type="UniPathway" id="UPA00078"/>
<name>A0A5D3EXH5_9BACE</name>
<dbReference type="HAMAP" id="MF_00835">
    <property type="entry name" value="BioC"/>
    <property type="match status" value="1"/>
</dbReference>
<sequence length="265" mass="30216">MDKSLIAERFGKAAATYPREANVQRRIAGKMIGLLQTHIPSPCPEVIEFGCGTGTYSRLLFDAFRPRRLFLNDLCPKMEACCGDLLKEHRVSFLPGDAETIPFPAGTSLITSCSALQWFESPEKFFERCNALLRSRGYFAFSTFGKENMREVRTLTGNGLPYRSLEELEKALSPRFDIIHSEEEIIPLAFRGSIEVLYHLKQTGVNAPFQSNRGSIPTGQEGGATRPWTRRDLHEFCERYDRLFRRDHSVSLTYHPIYIIAKKKE</sequence>
<comment type="catalytic activity">
    <reaction evidence="1 8">
        <text>malonyl-[ACP] + S-adenosyl-L-methionine = malonyl-[ACP] methyl ester + S-adenosyl-L-homocysteine</text>
        <dbReference type="Rhea" id="RHEA:17105"/>
        <dbReference type="Rhea" id="RHEA-COMP:9623"/>
        <dbReference type="Rhea" id="RHEA-COMP:9954"/>
        <dbReference type="ChEBI" id="CHEBI:57856"/>
        <dbReference type="ChEBI" id="CHEBI:59789"/>
        <dbReference type="ChEBI" id="CHEBI:78449"/>
        <dbReference type="ChEBI" id="CHEBI:78845"/>
        <dbReference type="EC" id="2.1.1.197"/>
    </reaction>
</comment>
<dbReference type="Gene3D" id="3.40.50.150">
    <property type="entry name" value="Vaccinia Virus protein VP39"/>
    <property type="match status" value="1"/>
</dbReference>
<feature type="domain" description="Methyltransferase type 11" evidence="9">
    <location>
        <begin position="48"/>
        <end position="141"/>
    </location>
</feature>
<comment type="similarity">
    <text evidence="8">Belongs to the methyltransferase superfamily.</text>
</comment>
<keyword evidence="6 8" id="KW-0949">S-adenosyl-L-methionine</keyword>
<dbReference type="GO" id="GO:0009102">
    <property type="term" value="P:biotin biosynthetic process"/>
    <property type="evidence" value="ECO:0007669"/>
    <property type="project" value="UniProtKB-UniRule"/>
</dbReference>
<comment type="pathway">
    <text evidence="2 8">Cofactor biosynthesis; biotin biosynthesis.</text>
</comment>
<dbReference type="PANTHER" id="PTHR13090:SF1">
    <property type="entry name" value="ARGININE-HYDROXYLASE NDUFAF5, MITOCHONDRIAL"/>
    <property type="match status" value="1"/>
</dbReference>
<evidence type="ECO:0000256" key="3">
    <source>
        <dbReference type="ARBA" id="ARBA00012327"/>
    </source>
</evidence>
<evidence type="ECO:0000256" key="6">
    <source>
        <dbReference type="ARBA" id="ARBA00022691"/>
    </source>
</evidence>
<dbReference type="GO" id="GO:0010340">
    <property type="term" value="F:carboxyl-O-methyltransferase activity"/>
    <property type="evidence" value="ECO:0007669"/>
    <property type="project" value="UniProtKB-UniRule"/>
</dbReference>
<dbReference type="SUPFAM" id="SSF53335">
    <property type="entry name" value="S-adenosyl-L-methionine-dependent methyltransferases"/>
    <property type="match status" value="1"/>
</dbReference>
<dbReference type="Pfam" id="PF08241">
    <property type="entry name" value="Methyltransf_11"/>
    <property type="match status" value="1"/>
</dbReference>
<dbReference type="EC" id="2.1.1.197" evidence="3 8"/>
<gene>
    <name evidence="8 10" type="primary">bioC</name>
    <name evidence="10" type="ORF">FNJ60_04210</name>
</gene>
<dbReference type="NCBIfam" id="TIGR02072">
    <property type="entry name" value="BioC"/>
    <property type="match status" value="1"/>
</dbReference>
<dbReference type="AlphaFoldDB" id="A0A5D3EXH5"/>
<dbReference type="Proteomes" id="UP000324383">
    <property type="component" value="Unassembled WGS sequence"/>
</dbReference>
<evidence type="ECO:0000256" key="5">
    <source>
        <dbReference type="ARBA" id="ARBA00022679"/>
    </source>
</evidence>
<evidence type="ECO:0000313" key="10">
    <source>
        <dbReference type="EMBL" id="TYK34470.1"/>
    </source>
</evidence>
<accession>A0A5D3EXH5</accession>
<evidence type="ECO:0000256" key="4">
    <source>
        <dbReference type="ARBA" id="ARBA00022603"/>
    </source>
</evidence>